<sequence>MTTLYGLEDLAVGTGENSTKLRLFDGPLDLGWKHCAMTSDFVAEFAALRYKTSRGLYKEVRHNVGYLTNELIENAVKFRAGGEIVVEASIASNTFRTKVSNLVDKGTADKFRHLLSEITIGDPSDLLIERIEANATGSGSGSGSGLGLLTLMSDYGAHFAWIFGSGEADGKIPLETYASIAIPDLSN</sequence>
<keyword evidence="1" id="KW-0547">Nucleotide-binding</keyword>
<keyword evidence="1" id="KW-0067">ATP-binding</keyword>
<dbReference type="InterPro" id="IPR058084">
    <property type="entry name" value="Slr1658-like"/>
</dbReference>
<dbReference type="NCBIfam" id="NF047703">
    <property type="entry name" value="slr1658_superfam"/>
    <property type="match status" value="1"/>
</dbReference>
<proteinExistence type="predicted"/>
<organism evidence="1 2">
    <name type="scientific">Rhizobium meliloti</name>
    <name type="common">Ensifer meliloti</name>
    <name type="synonym">Sinorhizobium meliloti</name>
    <dbReference type="NCBI Taxonomy" id="382"/>
    <lineage>
        <taxon>Bacteria</taxon>
        <taxon>Pseudomonadati</taxon>
        <taxon>Pseudomonadota</taxon>
        <taxon>Alphaproteobacteria</taxon>
        <taxon>Hyphomicrobiales</taxon>
        <taxon>Rhizobiaceae</taxon>
        <taxon>Sinorhizobium/Ensifer group</taxon>
        <taxon>Sinorhizobium</taxon>
    </lineage>
</organism>
<dbReference type="Proteomes" id="UP000429484">
    <property type="component" value="Unassembled WGS sequence"/>
</dbReference>
<protein>
    <submittedName>
        <fullName evidence="1">ATP-binding protein</fullName>
    </submittedName>
</protein>
<dbReference type="GeneID" id="89578446"/>
<accession>A0AAW9TPI7</accession>
<dbReference type="EMBL" id="WISR01000149">
    <property type="protein sequence ID" value="MQW34373.1"/>
    <property type="molecule type" value="Genomic_DNA"/>
</dbReference>
<gene>
    <name evidence="1" type="ORF">GHK53_16635</name>
</gene>
<dbReference type="RefSeq" id="WP_014527467.1">
    <property type="nucleotide sequence ID" value="NZ_CP009146.1"/>
</dbReference>
<name>A0AAW9TPI7_RHIML</name>
<evidence type="ECO:0000313" key="1">
    <source>
        <dbReference type="EMBL" id="MQW34373.1"/>
    </source>
</evidence>
<evidence type="ECO:0000313" key="2">
    <source>
        <dbReference type="Proteomes" id="UP000429484"/>
    </source>
</evidence>
<comment type="caution">
    <text evidence="1">The sequence shown here is derived from an EMBL/GenBank/DDBJ whole genome shotgun (WGS) entry which is preliminary data.</text>
</comment>
<dbReference type="GO" id="GO:0005524">
    <property type="term" value="F:ATP binding"/>
    <property type="evidence" value="ECO:0007669"/>
    <property type="project" value="UniProtKB-KW"/>
</dbReference>
<reference evidence="1 2" key="1">
    <citation type="journal article" date="2013" name="Genome Biol.">
        <title>Comparative genomics of the core and accessory genomes of 48 Sinorhizobium strains comprising five genospecies.</title>
        <authorList>
            <person name="Sugawara M."/>
            <person name="Epstein B."/>
            <person name="Badgley B.D."/>
            <person name="Unno T."/>
            <person name="Xu L."/>
            <person name="Reese J."/>
            <person name="Gyaneshwar P."/>
            <person name="Denny R."/>
            <person name="Mudge J."/>
            <person name="Bharti A.K."/>
            <person name="Farmer A.D."/>
            <person name="May G.D."/>
            <person name="Woodward J.E."/>
            <person name="Medigue C."/>
            <person name="Vallenet D."/>
            <person name="Lajus A."/>
            <person name="Rouy Z."/>
            <person name="Martinez-Vaz B."/>
            <person name="Tiffin P."/>
            <person name="Young N.D."/>
            <person name="Sadowsky M.J."/>
        </authorList>
    </citation>
    <scope>NUCLEOTIDE SEQUENCE [LARGE SCALE GENOMIC DNA]</scope>
    <source>
        <strain evidence="1 2">N6B1</strain>
    </source>
</reference>
<dbReference type="AlphaFoldDB" id="A0AAW9TPI7"/>
<dbReference type="KEGG" id="smer:DU99_31075"/>